<organism evidence="1 2">
    <name type="scientific">Terrihalobacillus insolitus</name>
    <dbReference type="NCBI Taxonomy" id="2950438"/>
    <lineage>
        <taxon>Bacteria</taxon>
        <taxon>Bacillati</taxon>
        <taxon>Bacillota</taxon>
        <taxon>Bacilli</taxon>
        <taxon>Bacillales</taxon>
        <taxon>Bacillaceae</taxon>
        <taxon>Terrihalobacillus</taxon>
    </lineage>
</organism>
<dbReference type="EMBL" id="JAMQKB010000044">
    <property type="protein sequence ID" value="MDC3426337.1"/>
    <property type="molecule type" value="Genomic_DNA"/>
</dbReference>
<evidence type="ECO:0000313" key="2">
    <source>
        <dbReference type="Proteomes" id="UP001145050"/>
    </source>
</evidence>
<accession>A0A9X4ANB5</accession>
<keyword evidence="2" id="KW-1185">Reference proteome</keyword>
<dbReference type="Proteomes" id="UP001145050">
    <property type="component" value="Unassembled WGS sequence"/>
</dbReference>
<reference evidence="1" key="1">
    <citation type="submission" date="2022-06" db="EMBL/GenBank/DDBJ databases">
        <title>Aquibacillus sp. a new bacterium isolated from soil saline samples.</title>
        <authorList>
            <person name="Galisteo C."/>
            <person name="De La Haba R."/>
            <person name="Sanchez-Porro C."/>
            <person name="Ventosa A."/>
        </authorList>
    </citation>
    <scope>NUCLEOTIDE SEQUENCE</scope>
    <source>
        <strain evidence="1">3ASR75-11</strain>
    </source>
</reference>
<name>A0A9X4ANB5_9BACI</name>
<protein>
    <submittedName>
        <fullName evidence="1">Uncharacterized protein</fullName>
    </submittedName>
</protein>
<dbReference type="AlphaFoldDB" id="A0A9X4ANB5"/>
<comment type="caution">
    <text evidence="1">The sequence shown here is derived from an EMBL/GenBank/DDBJ whole genome shotgun (WGS) entry which is preliminary data.</text>
</comment>
<gene>
    <name evidence="1" type="ORF">NC797_17875</name>
</gene>
<sequence length="71" mass="8127">MNKLFSLLLDYGYSIEAATKLSMDKELIKFIDYLIISGEYEIMEDLFEDPGFHEGLEAQLENPITFADMVG</sequence>
<dbReference type="RefSeq" id="WP_071579385.1">
    <property type="nucleotide sequence ID" value="NZ_JAMQKB010000044.1"/>
</dbReference>
<evidence type="ECO:0000313" key="1">
    <source>
        <dbReference type="EMBL" id="MDC3426337.1"/>
    </source>
</evidence>
<proteinExistence type="predicted"/>